<accession>A0A1Q6GK71</accession>
<dbReference type="AlphaFoldDB" id="A0A1Q6GK71"/>
<protein>
    <submittedName>
        <fullName evidence="5">Uncharacterized protein</fullName>
    </submittedName>
</protein>
<reference evidence="7 8" key="2">
    <citation type="submission" date="2018-08" db="EMBL/GenBank/DDBJ databases">
        <title>A genome reference for cultivated species of the human gut microbiota.</title>
        <authorList>
            <person name="Zou Y."/>
            <person name="Xue W."/>
            <person name="Luo G."/>
        </authorList>
    </citation>
    <scope>NUCLEOTIDE SEQUENCE [LARGE SCALE GENOMIC DNA]</scope>
    <source>
        <strain evidence="5 8">AF31-28B-AC</strain>
        <strain evidence="4 7">AM23-23</strain>
    </source>
</reference>
<evidence type="ECO:0000256" key="1">
    <source>
        <dbReference type="SAM" id="Phobius"/>
    </source>
</evidence>
<evidence type="ECO:0000313" key="3">
    <source>
        <dbReference type="EMBL" id="OKZ11595.1"/>
    </source>
</evidence>
<dbReference type="EMBL" id="MNQR01000012">
    <property type="protein sequence ID" value="OKZ11595.1"/>
    <property type="molecule type" value="Genomic_DNA"/>
</dbReference>
<reference evidence="3 6" key="1">
    <citation type="journal article" date="2016" name="Nat. Biotechnol.">
        <title>Measurement of bacterial replication rates in microbial communities.</title>
        <authorList>
            <person name="Brown C.T."/>
            <person name="Olm M.R."/>
            <person name="Thomas B.C."/>
            <person name="Banfield J.F."/>
        </authorList>
    </citation>
    <scope>NUCLEOTIDE SEQUENCE [LARGE SCALE GENOMIC DNA]</scope>
    <source>
        <strain evidence="3">45_130</strain>
    </source>
</reference>
<keyword evidence="1" id="KW-1133">Transmembrane helix</keyword>
<feature type="chain" id="PRO_5036309812" evidence="2">
    <location>
        <begin position="30"/>
        <end position="124"/>
    </location>
</feature>
<keyword evidence="2" id="KW-0732">Signal</keyword>
<evidence type="ECO:0000313" key="4">
    <source>
        <dbReference type="EMBL" id="RHF89359.1"/>
    </source>
</evidence>
<evidence type="ECO:0000256" key="2">
    <source>
        <dbReference type="SAM" id="SignalP"/>
    </source>
</evidence>
<evidence type="ECO:0000313" key="5">
    <source>
        <dbReference type="EMBL" id="RHM93945.1"/>
    </source>
</evidence>
<gene>
    <name evidence="3" type="ORF">BHV76_03710</name>
    <name evidence="4" type="ORF">DW653_10945</name>
    <name evidence="5" type="ORF">DWZ34_13520</name>
</gene>
<name>A0A1Q6GK71_9BACT</name>
<dbReference type="EMBL" id="QRQK01000030">
    <property type="protein sequence ID" value="RHM93945.1"/>
    <property type="molecule type" value="Genomic_DNA"/>
</dbReference>
<sequence length="124" mass="14472">MLSHIVRKNKLFRALCMMMLLLIHLDAYAYEVISACQVDTQDEMAIPSAADTFQEEDVNVLEWEDLSYSKTSVRSFFWWFVLGSLPLFFICFRNFIADISVIVRTVSLRVFPVRPYVTFCTLLI</sequence>
<feature type="signal peptide" evidence="2">
    <location>
        <begin position="1"/>
        <end position="29"/>
    </location>
</feature>
<dbReference type="Proteomes" id="UP000285109">
    <property type="component" value="Unassembled WGS sequence"/>
</dbReference>
<evidence type="ECO:0000313" key="8">
    <source>
        <dbReference type="Proteomes" id="UP000285109"/>
    </source>
</evidence>
<comment type="caution">
    <text evidence="5">The sequence shown here is derived from an EMBL/GenBank/DDBJ whole genome shotgun (WGS) entry which is preliminary data.</text>
</comment>
<evidence type="ECO:0000313" key="6">
    <source>
        <dbReference type="Proteomes" id="UP000186685"/>
    </source>
</evidence>
<organism evidence="5 8">
    <name type="scientific">Phocaeicola plebeius</name>
    <dbReference type="NCBI Taxonomy" id="310297"/>
    <lineage>
        <taxon>Bacteria</taxon>
        <taxon>Pseudomonadati</taxon>
        <taxon>Bacteroidota</taxon>
        <taxon>Bacteroidia</taxon>
        <taxon>Bacteroidales</taxon>
        <taxon>Bacteroidaceae</taxon>
        <taxon>Phocaeicola</taxon>
    </lineage>
</organism>
<feature type="transmembrane region" description="Helical" evidence="1">
    <location>
        <begin position="76"/>
        <end position="96"/>
    </location>
</feature>
<dbReference type="EMBL" id="QRHQ01000021">
    <property type="protein sequence ID" value="RHF89359.1"/>
    <property type="molecule type" value="Genomic_DNA"/>
</dbReference>
<evidence type="ECO:0000313" key="7">
    <source>
        <dbReference type="Proteomes" id="UP000283485"/>
    </source>
</evidence>
<dbReference type="Proteomes" id="UP000283485">
    <property type="component" value="Unassembled WGS sequence"/>
</dbReference>
<proteinExistence type="predicted"/>
<dbReference type="Proteomes" id="UP000186685">
    <property type="component" value="Unassembled WGS sequence"/>
</dbReference>
<keyword evidence="1" id="KW-0472">Membrane</keyword>
<keyword evidence="1" id="KW-0812">Transmembrane</keyword>